<name>A0A1G8ICA1_9ACTN</name>
<evidence type="ECO:0000256" key="4">
    <source>
        <dbReference type="ARBA" id="ARBA00022989"/>
    </source>
</evidence>
<keyword evidence="3 7" id="KW-0812">Transmembrane</keyword>
<dbReference type="InterPro" id="IPR011701">
    <property type="entry name" value="MFS"/>
</dbReference>
<evidence type="ECO:0000256" key="6">
    <source>
        <dbReference type="SAM" id="MobiDB-lite"/>
    </source>
</evidence>
<dbReference type="GO" id="GO:0005886">
    <property type="term" value="C:plasma membrane"/>
    <property type="evidence" value="ECO:0007669"/>
    <property type="project" value="UniProtKB-SubCell"/>
</dbReference>
<feature type="transmembrane region" description="Helical" evidence="7">
    <location>
        <begin position="357"/>
        <end position="377"/>
    </location>
</feature>
<keyword evidence="4 7" id="KW-1133">Transmembrane helix</keyword>
<sequence>MTGPRGLMRNGNFTRFWFGETVSLFGVRITALALPLTAMLVLAAGPEELGLLGFAAYLPYLLVALPFGVLVDRRRKRPLMIGANAVRAVLIGLVPVLAALGLLTLPALVAITLGIGACTVLFEVCWQSYIPVIVGKEHLVAANGRVTASWSAAESAGPGLGGLLVQLLTAPFALIANAVSYAVSVVSLWSIRAPEPVPEPSGRHMGKEILDGLALIVRQPYLRVIMVSGAAYNFFYVFLEALFVLYAVRVLGFGPGLIGLVVSLAAIGGVLGAAVAATLVGRLPFGLVFLAAELVSAGGPLLIPAASGPTVVAAVTVTAGFFVMRVGLAVSNTTSISLRQTVTPPELLGRMNASMRALMWGPQTVGALVGGFIGGFAGLRESMWIASAGLVLSVLPLALSGIPRIRRLTDVAPAPAPAPAGSRTTAPTGQPTSAAPPEQFATPASAGRLAGVGAGGQ</sequence>
<dbReference type="RefSeq" id="WP_090930903.1">
    <property type="nucleotide sequence ID" value="NZ_FNDJ01000004.1"/>
</dbReference>
<dbReference type="OrthoDB" id="9815525at2"/>
<dbReference type="STRING" id="633440.SAMN05421869_104444"/>
<feature type="transmembrane region" description="Helical" evidence="7">
    <location>
        <begin position="257"/>
        <end position="280"/>
    </location>
</feature>
<dbReference type="PANTHER" id="PTHR23513:SF6">
    <property type="entry name" value="MAJOR FACILITATOR SUPERFAMILY ASSOCIATED DOMAIN-CONTAINING PROTEIN"/>
    <property type="match status" value="1"/>
</dbReference>
<feature type="transmembrane region" description="Helical" evidence="7">
    <location>
        <begin position="383"/>
        <end position="402"/>
    </location>
</feature>
<feature type="transmembrane region" description="Helical" evidence="7">
    <location>
        <begin position="83"/>
        <end position="102"/>
    </location>
</feature>
<evidence type="ECO:0000256" key="3">
    <source>
        <dbReference type="ARBA" id="ARBA00022692"/>
    </source>
</evidence>
<feature type="transmembrane region" description="Helical" evidence="7">
    <location>
        <begin position="49"/>
        <end position="71"/>
    </location>
</feature>
<evidence type="ECO:0000256" key="2">
    <source>
        <dbReference type="ARBA" id="ARBA00022475"/>
    </source>
</evidence>
<keyword evidence="2" id="KW-1003">Cell membrane</keyword>
<evidence type="ECO:0000313" key="9">
    <source>
        <dbReference type="Proteomes" id="UP000199202"/>
    </source>
</evidence>
<organism evidence="8 9">
    <name type="scientific">Nonomuraea jiangxiensis</name>
    <dbReference type="NCBI Taxonomy" id="633440"/>
    <lineage>
        <taxon>Bacteria</taxon>
        <taxon>Bacillati</taxon>
        <taxon>Actinomycetota</taxon>
        <taxon>Actinomycetes</taxon>
        <taxon>Streptosporangiales</taxon>
        <taxon>Streptosporangiaceae</taxon>
        <taxon>Nonomuraea</taxon>
    </lineage>
</organism>
<feature type="transmembrane region" description="Helical" evidence="7">
    <location>
        <begin position="287"/>
        <end position="305"/>
    </location>
</feature>
<reference evidence="8 9" key="1">
    <citation type="submission" date="2016-10" db="EMBL/GenBank/DDBJ databases">
        <authorList>
            <person name="de Groot N.N."/>
        </authorList>
    </citation>
    <scope>NUCLEOTIDE SEQUENCE [LARGE SCALE GENOMIC DNA]</scope>
    <source>
        <strain evidence="8 9">CGMCC 4.6533</strain>
    </source>
</reference>
<dbReference type="InterPro" id="IPR036259">
    <property type="entry name" value="MFS_trans_sf"/>
</dbReference>
<feature type="transmembrane region" description="Helical" evidence="7">
    <location>
        <begin position="230"/>
        <end position="251"/>
    </location>
</feature>
<feature type="region of interest" description="Disordered" evidence="6">
    <location>
        <begin position="413"/>
        <end position="457"/>
    </location>
</feature>
<dbReference type="Proteomes" id="UP000199202">
    <property type="component" value="Unassembled WGS sequence"/>
</dbReference>
<accession>A0A1G8ICA1</accession>
<keyword evidence="9" id="KW-1185">Reference proteome</keyword>
<dbReference type="AlphaFoldDB" id="A0A1G8ICA1"/>
<evidence type="ECO:0000256" key="5">
    <source>
        <dbReference type="ARBA" id="ARBA00023136"/>
    </source>
</evidence>
<protein>
    <submittedName>
        <fullName evidence="8">Transmembrane secretion effector</fullName>
    </submittedName>
</protein>
<feature type="transmembrane region" description="Helical" evidence="7">
    <location>
        <begin position="311"/>
        <end position="330"/>
    </location>
</feature>
<feature type="transmembrane region" description="Helical" evidence="7">
    <location>
        <begin position="21"/>
        <end position="43"/>
    </location>
</feature>
<proteinExistence type="predicted"/>
<gene>
    <name evidence="8" type="ORF">SAMN05421869_104444</name>
</gene>
<dbReference type="SUPFAM" id="SSF103473">
    <property type="entry name" value="MFS general substrate transporter"/>
    <property type="match status" value="1"/>
</dbReference>
<comment type="subcellular location">
    <subcellularLocation>
        <location evidence="1">Cell membrane</location>
        <topology evidence="1">Multi-pass membrane protein</topology>
    </subcellularLocation>
</comment>
<dbReference type="GO" id="GO:0022857">
    <property type="term" value="F:transmembrane transporter activity"/>
    <property type="evidence" value="ECO:0007669"/>
    <property type="project" value="InterPro"/>
</dbReference>
<evidence type="ECO:0000313" key="8">
    <source>
        <dbReference type="EMBL" id="SDI16482.1"/>
    </source>
</evidence>
<feature type="compositionally biased region" description="Polar residues" evidence="6">
    <location>
        <begin position="422"/>
        <end position="433"/>
    </location>
</feature>
<dbReference type="Pfam" id="PF07690">
    <property type="entry name" value="MFS_1"/>
    <property type="match status" value="1"/>
</dbReference>
<dbReference type="PANTHER" id="PTHR23513">
    <property type="entry name" value="INTEGRAL MEMBRANE EFFLUX PROTEIN-RELATED"/>
    <property type="match status" value="1"/>
</dbReference>
<keyword evidence="5 7" id="KW-0472">Membrane</keyword>
<dbReference type="CDD" id="cd06173">
    <property type="entry name" value="MFS_MefA_like"/>
    <property type="match status" value="1"/>
</dbReference>
<evidence type="ECO:0000256" key="7">
    <source>
        <dbReference type="SAM" id="Phobius"/>
    </source>
</evidence>
<dbReference type="EMBL" id="FNDJ01000004">
    <property type="protein sequence ID" value="SDI16482.1"/>
    <property type="molecule type" value="Genomic_DNA"/>
</dbReference>
<dbReference type="Gene3D" id="1.20.1250.20">
    <property type="entry name" value="MFS general substrate transporter like domains"/>
    <property type="match status" value="1"/>
</dbReference>
<evidence type="ECO:0000256" key="1">
    <source>
        <dbReference type="ARBA" id="ARBA00004651"/>
    </source>
</evidence>